<dbReference type="eggNOG" id="COG2312">
    <property type="taxonomic scope" value="Bacteria"/>
</dbReference>
<evidence type="ECO:0008006" key="3">
    <source>
        <dbReference type="Google" id="ProtNLM"/>
    </source>
</evidence>
<evidence type="ECO:0000313" key="2">
    <source>
        <dbReference type="Proteomes" id="UP000002209"/>
    </source>
</evidence>
<dbReference type="AlphaFoldDB" id="C1ACZ5"/>
<gene>
    <name evidence="1" type="ordered locus">GAU_3330</name>
</gene>
<protein>
    <recommendedName>
        <fullName evidence="3">Haem-binding uptake Tiki superfamily ChaN domain-containing protein</fullName>
    </recommendedName>
</protein>
<evidence type="ECO:0000313" key="1">
    <source>
        <dbReference type="EMBL" id="BAH40372.1"/>
    </source>
</evidence>
<dbReference type="HOGENOM" id="CLU_090661_0_0_0"/>
<dbReference type="Proteomes" id="UP000002209">
    <property type="component" value="Chromosome"/>
</dbReference>
<sequence>MLCCASPSRPQTAGLSRMLEYLLALALPFAVPASALVTCQPLPGIDAVLQTKQLNYLLVGEYHGTVEMPQVAADALCAAANKDRPVVLGVEFTPDNQATLDAYLVSDGGSVARAALLTGPAWQVAEGRTTVAVLEMIDMARQLKRAGKRVSIVAFDRVPAPAVSREREAALAQALMDARARVPGGLVVALTGAGHAGKTPWSSQNPPFPATGQLLTDGETIALTFARPGGQYWGCSAPNGDRSAGCTAYDMPAREPVPARGIVLDRTLRDGFEGVFSAGKPYTASRPARTIPETSAR</sequence>
<name>C1ACZ5_GEMAT</name>
<dbReference type="KEGG" id="gau:GAU_3330"/>
<proteinExistence type="predicted"/>
<dbReference type="STRING" id="379066.GAU_3330"/>
<dbReference type="SUPFAM" id="SSF159501">
    <property type="entry name" value="EreA/ChaN-like"/>
    <property type="match status" value="1"/>
</dbReference>
<keyword evidence="2" id="KW-1185">Reference proteome</keyword>
<dbReference type="EMBL" id="AP009153">
    <property type="protein sequence ID" value="BAH40372.1"/>
    <property type="molecule type" value="Genomic_DNA"/>
</dbReference>
<accession>C1ACZ5</accession>
<reference evidence="2" key="1">
    <citation type="submission" date="2006-03" db="EMBL/GenBank/DDBJ databases">
        <title>Complete genome sequence of Gemmatimonas aurantiaca T-27 that represents a novel phylum Gemmatimonadetes.</title>
        <authorList>
            <person name="Takasaki K."/>
            <person name="Ichikawa N."/>
            <person name="Miura H."/>
            <person name="Matsushita S."/>
            <person name="Watanabe Y."/>
            <person name="Oguchi A."/>
            <person name="Ankai A."/>
            <person name="Yashiro I."/>
            <person name="Takahashi M."/>
            <person name="Terui Y."/>
            <person name="Fukui S."/>
            <person name="Yokoyama H."/>
            <person name="Tanikawa S."/>
            <person name="Hanada S."/>
            <person name="Kamagata Y."/>
            <person name="Fujita N."/>
        </authorList>
    </citation>
    <scope>NUCLEOTIDE SEQUENCE [LARGE SCALE GENOMIC DNA]</scope>
    <source>
        <strain evidence="2">T-27 / DSM 14586 / JCM 11422 / NBRC 100505</strain>
    </source>
</reference>
<organism evidence="1 2">
    <name type="scientific">Gemmatimonas aurantiaca (strain DSM 14586 / JCM 11422 / NBRC 100505 / T-27)</name>
    <dbReference type="NCBI Taxonomy" id="379066"/>
    <lineage>
        <taxon>Bacteria</taxon>
        <taxon>Pseudomonadati</taxon>
        <taxon>Gemmatimonadota</taxon>
        <taxon>Gemmatimonadia</taxon>
        <taxon>Gemmatimonadales</taxon>
        <taxon>Gemmatimonadaceae</taxon>
        <taxon>Gemmatimonas</taxon>
    </lineage>
</organism>